<feature type="transmembrane region" description="Helical" evidence="7">
    <location>
        <begin position="252"/>
        <end position="273"/>
    </location>
</feature>
<dbReference type="SUPFAM" id="SSF103473">
    <property type="entry name" value="MFS general substrate transporter"/>
    <property type="match status" value="1"/>
</dbReference>
<dbReference type="EMBL" id="LT629785">
    <property type="protein sequence ID" value="SDU37969.1"/>
    <property type="molecule type" value="Genomic_DNA"/>
</dbReference>
<proteinExistence type="predicted"/>
<feature type="transmembrane region" description="Helical" evidence="7">
    <location>
        <begin position="367"/>
        <end position="387"/>
    </location>
</feature>
<evidence type="ECO:0000256" key="4">
    <source>
        <dbReference type="ARBA" id="ARBA00022692"/>
    </source>
</evidence>
<evidence type="ECO:0000256" key="3">
    <source>
        <dbReference type="ARBA" id="ARBA00022475"/>
    </source>
</evidence>
<dbReference type="RefSeq" id="WP_090198197.1">
    <property type="nucleotide sequence ID" value="NZ_LT629785.1"/>
</dbReference>
<sequence>MPTQTYSRAELTRFFISCLAGFLAGHLTNYTVILFAQDVWQRDALAGAGFALCFGVPLLLGWPAGAWCDQYSPQRIAQIAHGAFFVALALLAAASHADTYGVALYLLGAGSAGIGWSLLAPARMALLGRMAGARQAKLAVVFNLFVMLGFGLAPLLLAFARVQGGWTAVQLCGLGLFSLATLMLVGLKVPALGGEGHVFERVRQGFRYARSSTLLGQALLTAVLIYLAMGPIQVMLPRFAQQTLQLGEMQRGMFLGALALAFLIGGAIALPLAKHFGQGRVLLLAAVISGGGLILLGNSETLATALLFLGLNGICAGVAISLVVALLQQESEAQFRGRLLSIYTVTSQVIPAAGGLGAGLLLEVLPASQGLLLCGAVLSCLFLAAAWRLRLLRAYG</sequence>
<dbReference type="PANTHER" id="PTHR23513">
    <property type="entry name" value="INTEGRAL MEMBRANE EFFLUX PROTEIN-RELATED"/>
    <property type="match status" value="1"/>
</dbReference>
<feature type="transmembrane region" description="Helical" evidence="7">
    <location>
        <begin position="208"/>
        <end position="232"/>
    </location>
</feature>
<feature type="transmembrane region" description="Helical" evidence="7">
    <location>
        <begin position="166"/>
        <end position="187"/>
    </location>
</feature>
<keyword evidence="3" id="KW-1003">Cell membrane</keyword>
<reference evidence="10" key="1">
    <citation type="submission" date="2016-10" db="EMBL/GenBank/DDBJ databases">
        <authorList>
            <person name="Varghese N."/>
            <person name="Submissions S."/>
        </authorList>
    </citation>
    <scope>NUCLEOTIDE SEQUENCE [LARGE SCALE GENOMIC DNA]</scope>
    <source>
        <strain evidence="10">DSM 17875</strain>
    </source>
</reference>
<feature type="domain" description="Major facilitator superfamily (MFS) profile" evidence="8">
    <location>
        <begin position="214"/>
        <end position="396"/>
    </location>
</feature>
<evidence type="ECO:0000313" key="10">
    <source>
        <dbReference type="Proteomes" id="UP000243232"/>
    </source>
</evidence>
<dbReference type="InterPro" id="IPR020846">
    <property type="entry name" value="MFS_dom"/>
</dbReference>
<dbReference type="AlphaFoldDB" id="A0A1H2I1P0"/>
<name>A0A1H2I1P0_9PSED</name>
<dbReference type="PANTHER" id="PTHR23513:SF6">
    <property type="entry name" value="MAJOR FACILITATOR SUPERFAMILY ASSOCIATED DOMAIN-CONTAINING PROTEIN"/>
    <property type="match status" value="1"/>
</dbReference>
<dbReference type="InterPro" id="IPR005829">
    <property type="entry name" value="Sugar_transporter_CS"/>
</dbReference>
<evidence type="ECO:0000259" key="8">
    <source>
        <dbReference type="PROSITE" id="PS50850"/>
    </source>
</evidence>
<protein>
    <submittedName>
        <fullName evidence="9">Transmembrane secretion effector</fullName>
    </submittedName>
</protein>
<dbReference type="Pfam" id="PF05977">
    <property type="entry name" value="MFS_3"/>
    <property type="match status" value="1"/>
</dbReference>
<evidence type="ECO:0000256" key="5">
    <source>
        <dbReference type="ARBA" id="ARBA00022989"/>
    </source>
</evidence>
<dbReference type="Gene3D" id="1.20.1250.20">
    <property type="entry name" value="MFS general substrate transporter like domains"/>
    <property type="match status" value="2"/>
</dbReference>
<feature type="transmembrane region" description="Helical" evidence="7">
    <location>
        <begin position="79"/>
        <end position="97"/>
    </location>
</feature>
<keyword evidence="5 7" id="KW-1133">Transmembrane helix</keyword>
<feature type="transmembrane region" description="Helical" evidence="7">
    <location>
        <begin position="280"/>
        <end position="297"/>
    </location>
</feature>
<evidence type="ECO:0000256" key="2">
    <source>
        <dbReference type="ARBA" id="ARBA00022448"/>
    </source>
</evidence>
<feature type="transmembrane region" description="Helical" evidence="7">
    <location>
        <begin position="12"/>
        <end position="33"/>
    </location>
</feature>
<keyword evidence="4 7" id="KW-0812">Transmembrane</keyword>
<feature type="transmembrane region" description="Helical" evidence="7">
    <location>
        <begin position="138"/>
        <end position="160"/>
    </location>
</feature>
<organism evidence="9 10">
    <name type="scientific">Pseudomonas pohangensis</name>
    <dbReference type="NCBI Taxonomy" id="364197"/>
    <lineage>
        <taxon>Bacteria</taxon>
        <taxon>Pseudomonadati</taxon>
        <taxon>Pseudomonadota</taxon>
        <taxon>Gammaproteobacteria</taxon>
        <taxon>Pseudomonadales</taxon>
        <taxon>Pseudomonadaceae</taxon>
        <taxon>Pseudomonas</taxon>
    </lineage>
</organism>
<feature type="transmembrane region" description="Helical" evidence="7">
    <location>
        <begin position="303"/>
        <end position="327"/>
    </location>
</feature>
<dbReference type="GO" id="GO:0022857">
    <property type="term" value="F:transmembrane transporter activity"/>
    <property type="evidence" value="ECO:0007669"/>
    <property type="project" value="InterPro"/>
</dbReference>
<evidence type="ECO:0000256" key="6">
    <source>
        <dbReference type="ARBA" id="ARBA00023136"/>
    </source>
</evidence>
<dbReference type="OrthoDB" id="322544at2"/>
<dbReference type="PROSITE" id="PS50850">
    <property type="entry name" value="MFS"/>
    <property type="match status" value="1"/>
</dbReference>
<evidence type="ECO:0000313" key="9">
    <source>
        <dbReference type="EMBL" id="SDU37969.1"/>
    </source>
</evidence>
<feature type="transmembrane region" description="Helical" evidence="7">
    <location>
        <begin position="103"/>
        <end position="126"/>
    </location>
</feature>
<comment type="subcellular location">
    <subcellularLocation>
        <location evidence="1">Cell membrane</location>
        <topology evidence="1">Multi-pass membrane protein</topology>
    </subcellularLocation>
</comment>
<accession>A0A1H2I1P0</accession>
<feature type="transmembrane region" description="Helical" evidence="7">
    <location>
        <begin position="45"/>
        <end position="67"/>
    </location>
</feature>
<dbReference type="GO" id="GO:0005886">
    <property type="term" value="C:plasma membrane"/>
    <property type="evidence" value="ECO:0007669"/>
    <property type="project" value="UniProtKB-SubCell"/>
</dbReference>
<gene>
    <name evidence="9" type="ORF">SAMN05216296_3424</name>
</gene>
<feature type="transmembrane region" description="Helical" evidence="7">
    <location>
        <begin position="339"/>
        <end position="361"/>
    </location>
</feature>
<evidence type="ECO:0000256" key="1">
    <source>
        <dbReference type="ARBA" id="ARBA00004651"/>
    </source>
</evidence>
<dbReference type="InterPro" id="IPR036259">
    <property type="entry name" value="MFS_trans_sf"/>
</dbReference>
<dbReference type="InterPro" id="IPR010290">
    <property type="entry name" value="TM_effector"/>
</dbReference>
<keyword evidence="10" id="KW-1185">Reference proteome</keyword>
<dbReference type="STRING" id="364197.SAMN05216296_3424"/>
<keyword evidence="6 7" id="KW-0472">Membrane</keyword>
<dbReference type="PROSITE" id="PS00217">
    <property type="entry name" value="SUGAR_TRANSPORT_2"/>
    <property type="match status" value="1"/>
</dbReference>
<keyword evidence="2" id="KW-0813">Transport</keyword>
<evidence type="ECO:0000256" key="7">
    <source>
        <dbReference type="SAM" id="Phobius"/>
    </source>
</evidence>
<dbReference type="Proteomes" id="UP000243232">
    <property type="component" value="Chromosome I"/>
</dbReference>